<protein>
    <submittedName>
        <fullName evidence="1">Uncharacterized protein</fullName>
    </submittedName>
</protein>
<dbReference type="EMBL" id="KI676144">
    <property type="protein sequence ID" value="ETL26767.1"/>
    <property type="molecule type" value="Genomic_DNA"/>
</dbReference>
<accession>W2HZW3</accession>
<reference evidence="1" key="1">
    <citation type="submission" date="2013-11" db="EMBL/GenBank/DDBJ databases">
        <title>The Genome Sequence of Phytophthora parasitica CJ05E6.</title>
        <authorList>
            <consortium name="The Broad Institute Genomics Platform"/>
            <person name="Russ C."/>
            <person name="Tyler B."/>
            <person name="Panabieres F."/>
            <person name="Shan W."/>
            <person name="Tripathy S."/>
            <person name="Grunwald N."/>
            <person name="Machado M."/>
            <person name="Johnson C.S."/>
            <person name="Arredondo F."/>
            <person name="Hong C."/>
            <person name="Coffey M."/>
            <person name="Young S.K."/>
            <person name="Zeng Q."/>
            <person name="Gargeya S."/>
            <person name="Fitzgerald M."/>
            <person name="Abouelleil A."/>
            <person name="Alvarado L."/>
            <person name="Chapman S.B."/>
            <person name="Gainer-Dewar J."/>
            <person name="Goldberg J."/>
            <person name="Griggs A."/>
            <person name="Gujja S."/>
            <person name="Hansen M."/>
            <person name="Howarth C."/>
            <person name="Imamovic A."/>
            <person name="Ireland A."/>
            <person name="Larimer J."/>
            <person name="McCowan C."/>
            <person name="Murphy C."/>
            <person name="Pearson M."/>
            <person name="Poon T.W."/>
            <person name="Priest M."/>
            <person name="Roberts A."/>
            <person name="Saif S."/>
            <person name="Shea T."/>
            <person name="Sykes S."/>
            <person name="Wortman J."/>
            <person name="Nusbaum C."/>
            <person name="Birren B."/>
        </authorList>
    </citation>
    <scope>NUCLEOTIDE SEQUENCE [LARGE SCALE GENOMIC DNA]</scope>
    <source>
        <strain evidence="1">CJ05E6</strain>
    </source>
</reference>
<gene>
    <name evidence="1" type="ORF">L916_19609</name>
</gene>
<name>W2HZW3_PHYNI</name>
<proteinExistence type="predicted"/>
<sequence length="81" mass="9311">MPAFTIRALSVRCFDFLRENFYFLCESSHQFTHNHIMEASFDAILTNKMGAPPPITRRASTALQCNTRMRQTRAVSDINDV</sequence>
<dbReference type="AlphaFoldDB" id="W2HZW3"/>
<dbReference type="Proteomes" id="UP000053864">
    <property type="component" value="Unassembled WGS sequence"/>
</dbReference>
<evidence type="ECO:0000313" key="1">
    <source>
        <dbReference type="EMBL" id="ETL26767.1"/>
    </source>
</evidence>
<organism evidence="1">
    <name type="scientific">Phytophthora nicotianae</name>
    <name type="common">Potato buckeye rot agent</name>
    <name type="synonym">Phytophthora parasitica</name>
    <dbReference type="NCBI Taxonomy" id="4792"/>
    <lineage>
        <taxon>Eukaryota</taxon>
        <taxon>Sar</taxon>
        <taxon>Stramenopiles</taxon>
        <taxon>Oomycota</taxon>
        <taxon>Peronosporomycetes</taxon>
        <taxon>Peronosporales</taxon>
        <taxon>Peronosporaceae</taxon>
        <taxon>Phytophthora</taxon>
    </lineage>
</organism>